<dbReference type="EMBL" id="JH992969">
    <property type="protein sequence ID" value="EKX53698.1"/>
    <property type="molecule type" value="Genomic_DNA"/>
</dbReference>
<dbReference type="EnsemblProtists" id="EKX53698">
    <property type="protein sequence ID" value="EKX53698"/>
    <property type="gene ID" value="GUITHDRAFT_100673"/>
</dbReference>
<keyword evidence="4" id="KW-1185">Reference proteome</keyword>
<keyword evidence="1" id="KW-0175">Coiled coil</keyword>
<reference evidence="2 4" key="1">
    <citation type="journal article" date="2012" name="Nature">
        <title>Algal genomes reveal evolutionary mosaicism and the fate of nucleomorphs.</title>
        <authorList>
            <consortium name="DOE Joint Genome Institute"/>
            <person name="Curtis B.A."/>
            <person name="Tanifuji G."/>
            <person name="Burki F."/>
            <person name="Gruber A."/>
            <person name="Irimia M."/>
            <person name="Maruyama S."/>
            <person name="Arias M.C."/>
            <person name="Ball S.G."/>
            <person name="Gile G.H."/>
            <person name="Hirakawa Y."/>
            <person name="Hopkins J.F."/>
            <person name="Kuo A."/>
            <person name="Rensing S.A."/>
            <person name="Schmutz J."/>
            <person name="Symeonidi A."/>
            <person name="Elias M."/>
            <person name="Eveleigh R.J."/>
            <person name="Herman E.K."/>
            <person name="Klute M.J."/>
            <person name="Nakayama T."/>
            <person name="Obornik M."/>
            <person name="Reyes-Prieto A."/>
            <person name="Armbrust E.V."/>
            <person name="Aves S.J."/>
            <person name="Beiko R.G."/>
            <person name="Coutinho P."/>
            <person name="Dacks J.B."/>
            <person name="Durnford D.G."/>
            <person name="Fast N.M."/>
            <person name="Green B.R."/>
            <person name="Grisdale C.J."/>
            <person name="Hempel F."/>
            <person name="Henrissat B."/>
            <person name="Hoppner M.P."/>
            <person name="Ishida K."/>
            <person name="Kim E."/>
            <person name="Koreny L."/>
            <person name="Kroth P.G."/>
            <person name="Liu Y."/>
            <person name="Malik S.B."/>
            <person name="Maier U.G."/>
            <person name="McRose D."/>
            <person name="Mock T."/>
            <person name="Neilson J.A."/>
            <person name="Onodera N.T."/>
            <person name="Poole A.M."/>
            <person name="Pritham E.J."/>
            <person name="Richards T.A."/>
            <person name="Rocap G."/>
            <person name="Roy S.W."/>
            <person name="Sarai C."/>
            <person name="Schaack S."/>
            <person name="Shirato S."/>
            <person name="Slamovits C.H."/>
            <person name="Spencer D.F."/>
            <person name="Suzuki S."/>
            <person name="Worden A.Z."/>
            <person name="Zauner S."/>
            <person name="Barry K."/>
            <person name="Bell C."/>
            <person name="Bharti A.K."/>
            <person name="Crow J.A."/>
            <person name="Grimwood J."/>
            <person name="Kramer R."/>
            <person name="Lindquist E."/>
            <person name="Lucas S."/>
            <person name="Salamov A."/>
            <person name="McFadden G.I."/>
            <person name="Lane C.E."/>
            <person name="Keeling P.J."/>
            <person name="Gray M.W."/>
            <person name="Grigoriev I.V."/>
            <person name="Archibald J.M."/>
        </authorList>
    </citation>
    <scope>NUCLEOTIDE SEQUENCE</scope>
    <source>
        <strain evidence="2 4">CCMP2712</strain>
    </source>
</reference>
<evidence type="ECO:0000313" key="3">
    <source>
        <dbReference type="EnsemblProtists" id="EKX53698"/>
    </source>
</evidence>
<dbReference type="HOGENOM" id="CLU_1182095_0_0_1"/>
<evidence type="ECO:0000256" key="1">
    <source>
        <dbReference type="SAM" id="Coils"/>
    </source>
</evidence>
<name>L1K002_GUITC</name>
<proteinExistence type="predicted"/>
<evidence type="ECO:0000313" key="4">
    <source>
        <dbReference type="Proteomes" id="UP000011087"/>
    </source>
</evidence>
<dbReference type="GeneID" id="17310409"/>
<dbReference type="PaxDb" id="55529-EKX53698"/>
<dbReference type="KEGG" id="gtt:GUITHDRAFT_100673"/>
<feature type="coiled-coil region" evidence="1">
    <location>
        <begin position="67"/>
        <end position="171"/>
    </location>
</feature>
<gene>
    <name evidence="2" type="ORF">GUITHDRAFT_100673</name>
</gene>
<dbReference type="RefSeq" id="XP_005840678.1">
    <property type="nucleotide sequence ID" value="XM_005840621.1"/>
</dbReference>
<protein>
    <submittedName>
        <fullName evidence="2 3">Uncharacterized protein</fullName>
    </submittedName>
</protein>
<sequence>MQHCKMLGHEPLLHNLKQTHRQPLDLRLESPKGVDTNSFVRSDAHRRLLDEIGFLDKISTNVNDGSDESLKSLLAQIARRLDALEDNKAENEMSKRMHDLESRLAQLELLQATPQQFVPREVVNSSDLSIHQLNELRDSLSNEIEGIKGRLDGVMKEIEALKAAKSNLETTQLIQDEVSSIKSRMAELDKSLTGAKDPSSPAEGDLERIWIRGYGYTEARLFPLGRSINKSDEER</sequence>
<dbReference type="AlphaFoldDB" id="L1K002"/>
<organism evidence="2">
    <name type="scientific">Guillardia theta (strain CCMP2712)</name>
    <name type="common">Cryptophyte</name>
    <dbReference type="NCBI Taxonomy" id="905079"/>
    <lineage>
        <taxon>Eukaryota</taxon>
        <taxon>Cryptophyceae</taxon>
        <taxon>Pyrenomonadales</taxon>
        <taxon>Geminigeraceae</taxon>
        <taxon>Guillardia</taxon>
    </lineage>
</organism>
<reference evidence="3" key="3">
    <citation type="submission" date="2015-06" db="UniProtKB">
        <authorList>
            <consortium name="EnsemblProtists"/>
        </authorList>
    </citation>
    <scope>IDENTIFICATION</scope>
</reference>
<reference evidence="4" key="2">
    <citation type="submission" date="2012-11" db="EMBL/GenBank/DDBJ databases">
        <authorList>
            <person name="Kuo A."/>
            <person name="Curtis B.A."/>
            <person name="Tanifuji G."/>
            <person name="Burki F."/>
            <person name="Gruber A."/>
            <person name="Irimia M."/>
            <person name="Maruyama S."/>
            <person name="Arias M.C."/>
            <person name="Ball S.G."/>
            <person name="Gile G.H."/>
            <person name="Hirakawa Y."/>
            <person name="Hopkins J.F."/>
            <person name="Rensing S.A."/>
            <person name="Schmutz J."/>
            <person name="Symeonidi A."/>
            <person name="Elias M."/>
            <person name="Eveleigh R.J."/>
            <person name="Herman E.K."/>
            <person name="Klute M.J."/>
            <person name="Nakayama T."/>
            <person name="Obornik M."/>
            <person name="Reyes-Prieto A."/>
            <person name="Armbrust E.V."/>
            <person name="Aves S.J."/>
            <person name="Beiko R.G."/>
            <person name="Coutinho P."/>
            <person name="Dacks J.B."/>
            <person name="Durnford D.G."/>
            <person name="Fast N.M."/>
            <person name="Green B.R."/>
            <person name="Grisdale C."/>
            <person name="Hempe F."/>
            <person name="Henrissat B."/>
            <person name="Hoppner M.P."/>
            <person name="Ishida K.-I."/>
            <person name="Kim E."/>
            <person name="Koreny L."/>
            <person name="Kroth P.G."/>
            <person name="Liu Y."/>
            <person name="Malik S.-B."/>
            <person name="Maier U.G."/>
            <person name="McRose D."/>
            <person name="Mock T."/>
            <person name="Neilson J.A."/>
            <person name="Onodera N.T."/>
            <person name="Poole A.M."/>
            <person name="Pritham E.J."/>
            <person name="Richards T.A."/>
            <person name="Rocap G."/>
            <person name="Roy S.W."/>
            <person name="Sarai C."/>
            <person name="Schaack S."/>
            <person name="Shirato S."/>
            <person name="Slamovits C.H."/>
            <person name="Spencer D.F."/>
            <person name="Suzuki S."/>
            <person name="Worden A.Z."/>
            <person name="Zauner S."/>
            <person name="Barry K."/>
            <person name="Bell C."/>
            <person name="Bharti A.K."/>
            <person name="Crow J.A."/>
            <person name="Grimwood J."/>
            <person name="Kramer R."/>
            <person name="Lindquist E."/>
            <person name="Lucas S."/>
            <person name="Salamov A."/>
            <person name="McFadden G.I."/>
            <person name="Lane C.E."/>
            <person name="Keeling P.J."/>
            <person name="Gray M.W."/>
            <person name="Grigoriev I.V."/>
            <person name="Archibald J.M."/>
        </authorList>
    </citation>
    <scope>NUCLEOTIDE SEQUENCE</scope>
    <source>
        <strain evidence="4">CCMP2712</strain>
    </source>
</reference>
<accession>L1K002</accession>
<dbReference type="Proteomes" id="UP000011087">
    <property type="component" value="Unassembled WGS sequence"/>
</dbReference>
<evidence type="ECO:0000313" key="2">
    <source>
        <dbReference type="EMBL" id="EKX53698.1"/>
    </source>
</evidence>